<feature type="region of interest" description="Disordered" evidence="1">
    <location>
        <begin position="300"/>
        <end position="327"/>
    </location>
</feature>
<reference evidence="2" key="1">
    <citation type="submission" date="2010-08" db="EMBL/GenBank/DDBJ databases">
        <authorList>
            <person name="Harkins D.M."/>
            <person name="Madupu R."/>
            <person name="Durkin A.S."/>
            <person name="Torralba M."/>
            <person name="Methe B."/>
            <person name="Sutton G.G."/>
            <person name="Nelson K.E."/>
        </authorList>
    </citation>
    <scope>NUCLEOTIDE SEQUENCE [LARGE SCALE GENOMIC DNA]</scope>
    <source>
        <strain evidence="2">ATCC 14266</strain>
    </source>
</reference>
<dbReference type="AlphaFoldDB" id="E0DE63"/>
<organism evidence="2 3">
    <name type="scientific">Corynebacterium matruchotii ATCC 14266</name>
    <dbReference type="NCBI Taxonomy" id="553207"/>
    <lineage>
        <taxon>Bacteria</taxon>
        <taxon>Bacillati</taxon>
        <taxon>Actinomycetota</taxon>
        <taxon>Actinomycetes</taxon>
        <taxon>Mycobacteriales</taxon>
        <taxon>Corynebacteriaceae</taxon>
        <taxon>Corynebacterium</taxon>
    </lineage>
</organism>
<comment type="caution">
    <text evidence="2">The sequence shown here is derived from an EMBL/GenBank/DDBJ whole genome shotgun (WGS) entry which is preliminary data.</text>
</comment>
<dbReference type="STRING" id="553207.HMPREF0299_7258"/>
<evidence type="ECO:0000313" key="2">
    <source>
        <dbReference type="EMBL" id="EFM49654.1"/>
    </source>
</evidence>
<dbReference type="EMBL" id="ACSH02000004">
    <property type="protein sequence ID" value="EFM49654.1"/>
    <property type="molecule type" value="Genomic_DNA"/>
</dbReference>
<feature type="compositionally biased region" description="Polar residues" evidence="1">
    <location>
        <begin position="306"/>
        <end position="319"/>
    </location>
</feature>
<gene>
    <name evidence="2" type="ORF">HMPREF0299_7258</name>
</gene>
<sequence length="408" mass="44153">MCETRHETSGFGSQSPIGFVLQTFYRQLSDVEFVMKLRAALAVTATILAGAVGGLSGCALPTGMAGLGNGAGTGLTGTQVADTECHPQLDLAETAFGLWVTAKKIPIQGSSHQFYFTVQDNYFDPCADLSWVTLQGVEQDPAHYDPMAMESAQRTLIFFHRDQLITDASFLLAYDARDITVADNQLEVTYEALAYPRVTEGPTQKITYKYADGALRQQANPTIDVKPLKLDFHTNPPASDAITIPLGNANYSPAIKTYEGNVLADVPMGGGKILCDFYLTQKTSGPSCTNRQKATWPIVNEGPAQAPTNSDSKSNSEGKTNFAAFSFSPPPSLRTSYFPSGNINPEDTFPDESVVQVGPYFVDTRGDTVKISNNSSTVVLGDGVAELRDEPLFTLDKSRWPQDLKSSR</sequence>
<name>E0DE63_9CORY</name>
<accession>E0DE63</accession>
<protein>
    <submittedName>
        <fullName evidence="2">Uncharacterized protein</fullName>
    </submittedName>
</protein>
<dbReference type="eggNOG" id="ENOG5031WSK">
    <property type="taxonomic scope" value="Bacteria"/>
</dbReference>
<keyword evidence="3" id="KW-1185">Reference proteome</keyword>
<dbReference type="Proteomes" id="UP000004218">
    <property type="component" value="Unassembled WGS sequence"/>
</dbReference>
<evidence type="ECO:0000313" key="3">
    <source>
        <dbReference type="Proteomes" id="UP000004218"/>
    </source>
</evidence>
<proteinExistence type="predicted"/>
<evidence type="ECO:0000256" key="1">
    <source>
        <dbReference type="SAM" id="MobiDB-lite"/>
    </source>
</evidence>